<proteinExistence type="predicted"/>
<feature type="region of interest" description="Disordered" evidence="1">
    <location>
        <begin position="122"/>
        <end position="149"/>
    </location>
</feature>
<dbReference type="EMBL" id="JAKJXP020000173">
    <property type="protein sequence ID" value="KAK7740010.1"/>
    <property type="molecule type" value="Genomic_DNA"/>
</dbReference>
<dbReference type="AlphaFoldDB" id="A0AAN9U5M4"/>
<feature type="compositionally biased region" description="Polar residues" evidence="1">
    <location>
        <begin position="85"/>
        <end position="95"/>
    </location>
</feature>
<name>A0AAN9U5M4_9PEZI</name>
<feature type="compositionally biased region" description="Pro residues" evidence="1">
    <location>
        <begin position="1"/>
        <end position="15"/>
    </location>
</feature>
<evidence type="ECO:0000313" key="2">
    <source>
        <dbReference type="EMBL" id="KAK7740010.1"/>
    </source>
</evidence>
<protein>
    <submittedName>
        <fullName evidence="2">Uncharacterized protein</fullName>
    </submittedName>
</protein>
<evidence type="ECO:0000256" key="1">
    <source>
        <dbReference type="SAM" id="MobiDB-lite"/>
    </source>
</evidence>
<dbReference type="Proteomes" id="UP001320420">
    <property type="component" value="Unassembled WGS sequence"/>
</dbReference>
<reference evidence="2 3" key="1">
    <citation type="submission" date="2024-02" db="EMBL/GenBank/DDBJ databases">
        <title>De novo assembly and annotation of 12 fungi associated with fruit tree decline syndrome in Ontario, Canada.</title>
        <authorList>
            <person name="Sulman M."/>
            <person name="Ellouze W."/>
            <person name="Ilyukhin E."/>
        </authorList>
    </citation>
    <scope>NUCLEOTIDE SEQUENCE [LARGE SCALE GENOMIC DNA]</scope>
    <source>
        <strain evidence="2 3">M11/M66-122</strain>
    </source>
</reference>
<gene>
    <name evidence="2" type="ORF">SLS62_011153</name>
</gene>
<feature type="compositionally biased region" description="Pro residues" evidence="1">
    <location>
        <begin position="58"/>
        <end position="74"/>
    </location>
</feature>
<evidence type="ECO:0000313" key="3">
    <source>
        <dbReference type="Proteomes" id="UP001320420"/>
    </source>
</evidence>
<keyword evidence="3" id="KW-1185">Reference proteome</keyword>
<feature type="compositionally biased region" description="Low complexity" evidence="1">
    <location>
        <begin position="16"/>
        <end position="57"/>
    </location>
</feature>
<feature type="region of interest" description="Disordered" evidence="1">
    <location>
        <begin position="207"/>
        <end position="231"/>
    </location>
</feature>
<feature type="compositionally biased region" description="Basic residues" evidence="1">
    <location>
        <begin position="212"/>
        <end position="222"/>
    </location>
</feature>
<feature type="region of interest" description="Disordered" evidence="1">
    <location>
        <begin position="1"/>
        <end position="96"/>
    </location>
</feature>
<accession>A0AAN9U5M4</accession>
<organism evidence="2 3">
    <name type="scientific">Diatrype stigma</name>
    <dbReference type="NCBI Taxonomy" id="117547"/>
    <lineage>
        <taxon>Eukaryota</taxon>
        <taxon>Fungi</taxon>
        <taxon>Dikarya</taxon>
        <taxon>Ascomycota</taxon>
        <taxon>Pezizomycotina</taxon>
        <taxon>Sordariomycetes</taxon>
        <taxon>Xylariomycetidae</taxon>
        <taxon>Xylariales</taxon>
        <taxon>Diatrypaceae</taxon>
        <taxon>Diatrype</taxon>
    </lineage>
</organism>
<comment type="caution">
    <text evidence="2">The sequence shown here is derived from an EMBL/GenBank/DDBJ whole genome shotgun (WGS) entry which is preliminary data.</text>
</comment>
<sequence>MDSGPVPPPSYPAPPDQQQQQQQQADQQQQQQQPPQQQEQQQRSPQQTPKPHTTSTPSYPPPPQSSPPPPPPQHKFPGDPRTERNPTATTSTSTPVFAGAGIETLKSACEVSLGGYVELQRQQQRRRQERQYRSQYPNQYADEDEDPKAQDRLRYQGGVVVSDLRALRAEVSALVRAAEARRWRRWLLGGLVASFIPIIRKIFRRPAPAVQQHHHHHHHHHDDRRARAREPTSTSTFTFAQATTDTEHAFHRSRSLVSRILEHMTSGSGNGNGDRLASAAFFVLGVLYAFQNEVSLRVGRTVKRRLKRLTNKIERGEGDVVDEDLDVLRGWRWRVLLM</sequence>